<feature type="domain" description="Disulphide bond isomerase DsbC/G N-terminal" evidence="8">
    <location>
        <begin position="24"/>
        <end position="91"/>
    </location>
</feature>
<dbReference type="SUPFAM" id="SSF54423">
    <property type="entry name" value="DsbC/DsbG N-terminal domain-like"/>
    <property type="match status" value="1"/>
</dbReference>
<dbReference type="PANTHER" id="PTHR35272">
    <property type="entry name" value="THIOL:DISULFIDE INTERCHANGE PROTEIN DSBC-RELATED"/>
    <property type="match status" value="1"/>
</dbReference>
<keyword evidence="3 7" id="KW-0732">Signal</keyword>
<evidence type="ECO:0000259" key="9">
    <source>
        <dbReference type="Pfam" id="PF13098"/>
    </source>
</evidence>
<comment type="similarity">
    <text evidence="2 7">Belongs to the thioredoxin family. DsbC subfamily.</text>
</comment>
<feature type="chain" id="PRO_5010001544" description="Thiol:disulfide interchange protein" evidence="7">
    <location>
        <begin position="21"/>
        <end position="249"/>
    </location>
</feature>
<evidence type="ECO:0000256" key="5">
    <source>
        <dbReference type="ARBA" id="ARBA00023157"/>
    </source>
</evidence>
<keyword evidence="5" id="KW-1015">Disulfide bond</keyword>
<evidence type="ECO:0000259" key="8">
    <source>
        <dbReference type="Pfam" id="PF10411"/>
    </source>
</evidence>
<keyword evidence="11" id="KW-1185">Reference proteome</keyword>
<evidence type="ECO:0000256" key="1">
    <source>
        <dbReference type="ARBA" id="ARBA00004418"/>
    </source>
</evidence>
<dbReference type="Pfam" id="PF10411">
    <property type="entry name" value="DsbC_N"/>
    <property type="match status" value="1"/>
</dbReference>
<feature type="signal peptide" evidence="7">
    <location>
        <begin position="1"/>
        <end position="20"/>
    </location>
</feature>
<sequence>MKQIYGIAFILLFSAQSASAEDTPSSLNFANVERTVHKALPGTHITSIQPSVLPGLVEIIAGPNVLYADPTGHYLVVGSIYDMQTATDLTAQRKREVAQTARIKWDDLPLETAVKYGGQGPTKLAVFFDPDCPWCKRLHEQLSALDDVEVYAIMYPVESLHAGAKNKAAAILCSSDPLQALNRVMAGKDLPAVSDPTCLARNNAAIDRIEAFARSHDIHGTPTLIAPDGRVRPGFLQAKPLKAWLDASS</sequence>
<protein>
    <recommendedName>
        <fullName evidence="7">Thiol:disulfide interchange protein</fullName>
    </recommendedName>
</protein>
<evidence type="ECO:0000256" key="6">
    <source>
        <dbReference type="ARBA" id="ARBA00023284"/>
    </source>
</evidence>
<evidence type="ECO:0000313" key="11">
    <source>
        <dbReference type="Proteomes" id="UP000055136"/>
    </source>
</evidence>
<dbReference type="InterPro" id="IPR018950">
    <property type="entry name" value="DiS-bond_isomerase_DsbC/G_N"/>
</dbReference>
<dbReference type="InterPro" id="IPR036249">
    <property type="entry name" value="Thioredoxin-like_sf"/>
</dbReference>
<dbReference type="Pfam" id="PF13098">
    <property type="entry name" value="Thioredoxin_2"/>
    <property type="match status" value="1"/>
</dbReference>
<gene>
    <name evidence="10" type="ORF">Tel_11455</name>
</gene>
<name>A0A0S2TEV2_9GAMM</name>
<dbReference type="EMBL" id="CP013099">
    <property type="protein sequence ID" value="ALP53702.1"/>
    <property type="molecule type" value="Genomic_DNA"/>
</dbReference>
<evidence type="ECO:0000256" key="7">
    <source>
        <dbReference type="RuleBase" id="RU364038"/>
    </source>
</evidence>
<dbReference type="SUPFAM" id="SSF52833">
    <property type="entry name" value="Thioredoxin-like"/>
    <property type="match status" value="1"/>
</dbReference>
<dbReference type="InterPro" id="IPR012336">
    <property type="entry name" value="Thioredoxin-like_fold"/>
</dbReference>
<dbReference type="InterPro" id="IPR051470">
    <property type="entry name" value="Thiol:disulfide_interchange"/>
</dbReference>
<dbReference type="AlphaFoldDB" id="A0A0S2TEV2"/>
<evidence type="ECO:0000313" key="10">
    <source>
        <dbReference type="EMBL" id="ALP53702.1"/>
    </source>
</evidence>
<dbReference type="Proteomes" id="UP000055136">
    <property type="component" value="Chromosome"/>
</dbReference>
<dbReference type="KEGG" id="tee:Tel_11455"/>
<evidence type="ECO:0000256" key="4">
    <source>
        <dbReference type="ARBA" id="ARBA00022764"/>
    </source>
</evidence>
<dbReference type="Gene3D" id="3.10.450.70">
    <property type="entry name" value="Disulphide bond isomerase, DsbC/G, N-terminal"/>
    <property type="match status" value="1"/>
</dbReference>
<dbReference type="CDD" id="cd03020">
    <property type="entry name" value="DsbA_DsbC_DsbG"/>
    <property type="match status" value="1"/>
</dbReference>
<evidence type="ECO:0000256" key="3">
    <source>
        <dbReference type="ARBA" id="ARBA00022729"/>
    </source>
</evidence>
<comment type="subcellular location">
    <subcellularLocation>
        <location evidence="1 7">Periplasm</location>
    </subcellularLocation>
</comment>
<keyword evidence="4 7" id="KW-0574">Periplasm</keyword>
<dbReference type="STRING" id="1748243.Tel_11455"/>
<accession>A0A0S2TEV2</accession>
<dbReference type="GO" id="GO:0042597">
    <property type="term" value="C:periplasmic space"/>
    <property type="evidence" value="ECO:0007669"/>
    <property type="project" value="UniProtKB-SubCell"/>
</dbReference>
<comment type="function">
    <text evidence="7">Required for disulfide bond formation in some periplasmic proteins. Acts by transferring its disulfide bond to other proteins and is reduced in the process.</text>
</comment>
<keyword evidence="6 7" id="KW-0676">Redox-active center</keyword>
<dbReference type="Gene3D" id="3.40.30.10">
    <property type="entry name" value="Glutaredoxin"/>
    <property type="match status" value="1"/>
</dbReference>
<evidence type="ECO:0000256" key="2">
    <source>
        <dbReference type="ARBA" id="ARBA00009813"/>
    </source>
</evidence>
<dbReference type="PANTHER" id="PTHR35272:SF3">
    <property type="entry name" value="THIOL:DISULFIDE INTERCHANGE PROTEIN DSBC"/>
    <property type="match status" value="1"/>
</dbReference>
<reference evidence="10" key="1">
    <citation type="submission" date="2015-10" db="EMBL/GenBank/DDBJ databases">
        <title>Description of Candidatus Tenderia electrophaga gen. nov, sp. nov., an Uncultivated Electroautotroph from a Biocathode Enrichment.</title>
        <authorList>
            <person name="Eddie B.J."/>
            <person name="Malanoski A.P."/>
            <person name="Wang Z."/>
            <person name="Hall R.J."/>
            <person name="Oh S.D."/>
            <person name="Heiner C."/>
            <person name="Lin B."/>
            <person name="Strycharz-Glaven S.M."/>
        </authorList>
    </citation>
    <scope>NUCLEOTIDE SEQUENCE [LARGE SCALE GENOMIC DNA]</scope>
    <source>
        <strain evidence="10">NRL1</strain>
    </source>
</reference>
<organism evidence="10 11">
    <name type="scientific">Candidatus Tenderia electrophaga</name>
    <dbReference type="NCBI Taxonomy" id="1748243"/>
    <lineage>
        <taxon>Bacteria</taxon>
        <taxon>Pseudomonadati</taxon>
        <taxon>Pseudomonadota</taxon>
        <taxon>Gammaproteobacteria</taxon>
        <taxon>Candidatus Tenderiales</taxon>
        <taxon>Candidatus Tenderiaceae</taxon>
        <taxon>Candidatus Tenderia</taxon>
    </lineage>
</organism>
<feature type="domain" description="Thioredoxin-like fold" evidence="9">
    <location>
        <begin position="118"/>
        <end position="245"/>
    </location>
</feature>
<proteinExistence type="inferred from homology"/>
<dbReference type="InterPro" id="IPR033954">
    <property type="entry name" value="DiS-bond_Isoase_DsbC/G"/>
</dbReference>
<dbReference type="InterPro" id="IPR009094">
    <property type="entry name" value="DiS-bond_isomerase_DsbC/G_N_sf"/>
</dbReference>